<name>A0A0N4VIV5_ENTVE</name>
<organism evidence="9">
    <name type="scientific">Enterobius vermicularis</name>
    <name type="common">Human pinworm</name>
    <dbReference type="NCBI Taxonomy" id="51028"/>
    <lineage>
        <taxon>Eukaryota</taxon>
        <taxon>Metazoa</taxon>
        <taxon>Ecdysozoa</taxon>
        <taxon>Nematoda</taxon>
        <taxon>Chromadorea</taxon>
        <taxon>Rhabditida</taxon>
        <taxon>Spirurina</taxon>
        <taxon>Oxyuridomorpha</taxon>
        <taxon>Oxyuroidea</taxon>
        <taxon>Oxyuridae</taxon>
        <taxon>Enterobius</taxon>
    </lineage>
</organism>
<keyword evidence="2" id="KW-0678">Repressor</keyword>
<dbReference type="PANTHER" id="PTHR21964">
    <property type="entry name" value="BREAST CANCER METASTASIS-SUPPRESSOR 1"/>
    <property type="match status" value="1"/>
</dbReference>
<dbReference type="InterPro" id="IPR013907">
    <property type="entry name" value="Sds3"/>
</dbReference>
<gene>
    <name evidence="7" type="ORF">EVEC_LOCUS10101</name>
</gene>
<dbReference type="Gene3D" id="1.20.5.1500">
    <property type="match status" value="1"/>
</dbReference>
<evidence type="ECO:0000313" key="8">
    <source>
        <dbReference type="Proteomes" id="UP000274131"/>
    </source>
</evidence>
<dbReference type="Proteomes" id="UP000274131">
    <property type="component" value="Unassembled WGS sequence"/>
</dbReference>
<keyword evidence="5" id="KW-0539">Nucleus</keyword>
<dbReference type="AlphaFoldDB" id="A0A0N4VIV5"/>
<proteinExistence type="predicted"/>
<evidence type="ECO:0000256" key="6">
    <source>
        <dbReference type="SAM" id="MobiDB-lite"/>
    </source>
</evidence>
<keyword evidence="4" id="KW-0804">Transcription</keyword>
<keyword evidence="8" id="KW-1185">Reference proteome</keyword>
<comment type="subcellular location">
    <subcellularLocation>
        <location evidence="1">Nucleus</location>
    </subcellularLocation>
</comment>
<accession>A0A0N4VIV5</accession>
<sequence length="217" mass="25060">MTESGTLANSQCEQKSCSSNPTDNRVMESDSDTEIDAVTYERKREECMRKIILLEKAFVTTKKRLYDEKMKQLEARQAELLNQTAPDFLAKKAVLVAEYRARTLYNKAVRDLRVESLKRKSVGNFHNMEADTMRTHDLIREKLEDEICAEINNLRNVKNLTGAPVVVYMARKDEIMSDLNLANEAIFLADLEKIRESQADSLRLLENKSMRLMMPDF</sequence>
<evidence type="ECO:0000313" key="9">
    <source>
        <dbReference type="WBParaSite" id="EVEC_0001077601-mRNA-1"/>
    </source>
</evidence>
<evidence type="ECO:0000313" key="7">
    <source>
        <dbReference type="EMBL" id="VDD95350.1"/>
    </source>
</evidence>
<evidence type="ECO:0000256" key="5">
    <source>
        <dbReference type="ARBA" id="ARBA00023242"/>
    </source>
</evidence>
<dbReference type="OrthoDB" id="20886at2759"/>
<reference evidence="7 8" key="2">
    <citation type="submission" date="2018-10" db="EMBL/GenBank/DDBJ databases">
        <authorList>
            <consortium name="Pathogen Informatics"/>
        </authorList>
    </citation>
    <scope>NUCLEOTIDE SEQUENCE [LARGE SCALE GENOMIC DNA]</scope>
</reference>
<protein>
    <submittedName>
        <fullName evidence="9">DUF4201 domain-containing protein</fullName>
    </submittedName>
</protein>
<reference evidence="9" key="1">
    <citation type="submission" date="2017-02" db="UniProtKB">
        <authorList>
            <consortium name="WormBaseParasite"/>
        </authorList>
    </citation>
    <scope>IDENTIFICATION</scope>
</reference>
<dbReference type="EMBL" id="UXUI01010533">
    <property type="protein sequence ID" value="VDD95350.1"/>
    <property type="molecule type" value="Genomic_DNA"/>
</dbReference>
<evidence type="ECO:0000256" key="2">
    <source>
        <dbReference type="ARBA" id="ARBA00022491"/>
    </source>
</evidence>
<evidence type="ECO:0000256" key="4">
    <source>
        <dbReference type="ARBA" id="ARBA00023163"/>
    </source>
</evidence>
<dbReference type="STRING" id="51028.A0A0N4VIV5"/>
<feature type="region of interest" description="Disordered" evidence="6">
    <location>
        <begin position="1"/>
        <end position="33"/>
    </location>
</feature>
<evidence type="ECO:0000256" key="1">
    <source>
        <dbReference type="ARBA" id="ARBA00004123"/>
    </source>
</evidence>
<evidence type="ECO:0000256" key="3">
    <source>
        <dbReference type="ARBA" id="ARBA00023015"/>
    </source>
</evidence>
<dbReference type="GO" id="GO:0005654">
    <property type="term" value="C:nucleoplasm"/>
    <property type="evidence" value="ECO:0007669"/>
    <property type="project" value="UniProtKB-ARBA"/>
</dbReference>
<dbReference type="WBParaSite" id="EVEC_0001077601-mRNA-1">
    <property type="protein sequence ID" value="EVEC_0001077601-mRNA-1"/>
    <property type="gene ID" value="EVEC_0001077601"/>
</dbReference>
<dbReference type="GO" id="GO:0010468">
    <property type="term" value="P:regulation of gene expression"/>
    <property type="evidence" value="ECO:0007669"/>
    <property type="project" value="UniProtKB-ARBA"/>
</dbReference>
<feature type="compositionally biased region" description="Polar residues" evidence="6">
    <location>
        <begin position="1"/>
        <end position="23"/>
    </location>
</feature>
<keyword evidence="3" id="KW-0805">Transcription regulation</keyword>
<dbReference type="SMART" id="SM01401">
    <property type="entry name" value="Sds3"/>
    <property type="match status" value="1"/>
</dbReference>